<dbReference type="EMBL" id="CP023434">
    <property type="protein sequence ID" value="AXY25587.1"/>
    <property type="molecule type" value="Genomic_DNA"/>
</dbReference>
<accession>A0A347WKI0</accession>
<gene>
    <name evidence="2" type="ORF">CL176_06030</name>
</gene>
<reference evidence="2 3" key="1">
    <citation type="submission" date="2017-09" db="EMBL/GenBank/DDBJ databases">
        <title>Complete genome sequence of Oxytococcus suis strain ZY16052.</title>
        <authorList>
            <person name="Li F."/>
        </authorList>
    </citation>
    <scope>NUCLEOTIDE SEQUENCE [LARGE SCALE GENOMIC DNA]</scope>
    <source>
        <strain evidence="2 3">ZY16052</strain>
    </source>
</reference>
<dbReference type="InterPro" id="IPR013108">
    <property type="entry name" value="Amidohydro_3"/>
</dbReference>
<evidence type="ECO:0000313" key="2">
    <source>
        <dbReference type="EMBL" id="AXY25587.1"/>
    </source>
</evidence>
<dbReference type="PANTHER" id="PTHR22642:SF2">
    <property type="entry name" value="PROTEIN LONG AFTER FAR-RED 3"/>
    <property type="match status" value="1"/>
</dbReference>
<dbReference type="Pfam" id="PF07969">
    <property type="entry name" value="Amidohydro_3"/>
    <property type="match status" value="1"/>
</dbReference>
<sequence length="100" mass="11638">MIYCQTVHDDQLDRMFALDMIPSMFIDHVYYWGDTHVKNLGAERGKRISPAKSAFNRDLKVNFHQDSPIVPPNMLQTHWTAANRKPRIEQTIGADQRIDI</sequence>
<dbReference type="AlphaFoldDB" id="A0A347WKI0"/>
<evidence type="ECO:0000259" key="1">
    <source>
        <dbReference type="Pfam" id="PF07969"/>
    </source>
</evidence>
<name>A0A347WKI0_9LACT</name>
<dbReference type="OrthoDB" id="9767366at2"/>
<dbReference type="Gene3D" id="3.20.20.140">
    <property type="entry name" value="Metal-dependent hydrolases"/>
    <property type="match status" value="1"/>
</dbReference>
<organism evidence="2 3">
    <name type="scientific">Suicoccus acidiformans</name>
    <dbReference type="NCBI Taxonomy" id="2036206"/>
    <lineage>
        <taxon>Bacteria</taxon>
        <taxon>Bacillati</taxon>
        <taxon>Bacillota</taxon>
        <taxon>Bacilli</taxon>
        <taxon>Lactobacillales</taxon>
        <taxon>Aerococcaceae</taxon>
        <taxon>Suicoccus</taxon>
    </lineage>
</organism>
<keyword evidence="3" id="KW-1185">Reference proteome</keyword>
<dbReference type="PANTHER" id="PTHR22642">
    <property type="entry name" value="IMIDAZOLONEPROPIONASE"/>
    <property type="match status" value="1"/>
</dbReference>
<dbReference type="Proteomes" id="UP000263232">
    <property type="component" value="Chromosome"/>
</dbReference>
<protein>
    <recommendedName>
        <fullName evidence="1">Amidohydrolase 3 domain-containing protein</fullName>
    </recommendedName>
</protein>
<dbReference type="KEGG" id="abae:CL176_06030"/>
<proteinExistence type="predicted"/>
<evidence type="ECO:0000313" key="3">
    <source>
        <dbReference type="Proteomes" id="UP000263232"/>
    </source>
</evidence>
<feature type="domain" description="Amidohydrolase 3" evidence="1">
    <location>
        <begin position="1"/>
        <end position="99"/>
    </location>
</feature>